<evidence type="ECO:0000313" key="3">
    <source>
        <dbReference type="EMBL" id="KAK2194826.1"/>
    </source>
</evidence>
<dbReference type="RefSeq" id="XP_067804729.1">
    <property type="nucleotide sequence ID" value="XM_067945938.1"/>
</dbReference>
<name>A0AAD9PHV0_9APIC</name>
<keyword evidence="5" id="KW-1185">Reference proteome</keyword>
<organism evidence="3 5">
    <name type="scientific">Babesia duncani</name>
    <dbReference type="NCBI Taxonomy" id="323732"/>
    <lineage>
        <taxon>Eukaryota</taxon>
        <taxon>Sar</taxon>
        <taxon>Alveolata</taxon>
        <taxon>Apicomplexa</taxon>
        <taxon>Aconoidasida</taxon>
        <taxon>Piroplasmida</taxon>
        <taxon>Babesiidae</taxon>
        <taxon>Babesia</taxon>
    </lineage>
</organism>
<dbReference type="KEGG" id="bdw:94335188"/>
<sequence>MANFAKKLTIATIILSSTTLEGVSGVTYEAINPIERPQFNDDRILNNIIDSVFDDIYKRKHNIYESKALAPHPSALKNSMDDDDEDDDDDDYDDDDEDFNHLGRKSDKFLNSKAATATLKGQEPKAASVTEQPLLMGSIGSTEEKVAPGSFFSEYFSQLHKDFRTNMQEFFERINHTINENGGVSLLEYGDSFL</sequence>
<dbReference type="EMBL" id="JALLKP010000039">
    <property type="protein sequence ID" value="KAK2194826.1"/>
    <property type="molecule type" value="Genomic_DNA"/>
</dbReference>
<proteinExistence type="predicted"/>
<feature type="region of interest" description="Disordered" evidence="1">
    <location>
        <begin position="73"/>
        <end position="100"/>
    </location>
</feature>
<evidence type="ECO:0000256" key="1">
    <source>
        <dbReference type="SAM" id="MobiDB-lite"/>
    </source>
</evidence>
<protein>
    <submittedName>
        <fullName evidence="3">Uncharacterized protein</fullName>
    </submittedName>
</protein>
<accession>A0AAD9PHV0</accession>
<dbReference type="Proteomes" id="UP001214638">
    <property type="component" value="Unassembled WGS sequence"/>
</dbReference>
<evidence type="ECO:0000256" key="2">
    <source>
        <dbReference type="SAM" id="SignalP"/>
    </source>
</evidence>
<reference evidence="3" key="1">
    <citation type="journal article" date="2023" name="Nat. Microbiol.">
        <title>Babesia duncani multi-omics identifies virulence factors and drug targets.</title>
        <authorList>
            <person name="Singh P."/>
            <person name="Lonardi S."/>
            <person name="Liang Q."/>
            <person name="Vydyam P."/>
            <person name="Khabirova E."/>
            <person name="Fang T."/>
            <person name="Gihaz S."/>
            <person name="Thekkiniath J."/>
            <person name="Munshi M."/>
            <person name="Abel S."/>
            <person name="Ciampossin L."/>
            <person name="Batugedara G."/>
            <person name="Gupta M."/>
            <person name="Lu X.M."/>
            <person name="Lenz T."/>
            <person name="Chakravarty S."/>
            <person name="Cornillot E."/>
            <person name="Hu Y."/>
            <person name="Ma W."/>
            <person name="Gonzalez L.M."/>
            <person name="Sanchez S."/>
            <person name="Estrada K."/>
            <person name="Sanchez-Flores A."/>
            <person name="Montero E."/>
            <person name="Harb O.S."/>
            <person name="Le Roch K.G."/>
            <person name="Mamoun C.B."/>
        </authorList>
    </citation>
    <scope>NUCLEOTIDE SEQUENCE</scope>
    <source>
        <strain evidence="3">WA1</strain>
    </source>
</reference>
<feature type="compositionally biased region" description="Acidic residues" evidence="1">
    <location>
        <begin position="81"/>
        <end position="98"/>
    </location>
</feature>
<evidence type="ECO:0000313" key="4">
    <source>
        <dbReference type="EMBL" id="KAK2197887.1"/>
    </source>
</evidence>
<evidence type="ECO:0000313" key="5">
    <source>
        <dbReference type="Proteomes" id="UP001214638"/>
    </source>
</evidence>
<keyword evidence="2" id="KW-0732">Signal</keyword>
<gene>
    <name evidence="4" type="ORF">BdWA1_000890</name>
    <name evidence="3" type="ORF">BdWA1_003691</name>
</gene>
<feature type="signal peptide" evidence="2">
    <location>
        <begin position="1"/>
        <end position="25"/>
    </location>
</feature>
<dbReference type="GeneID" id="94335188"/>
<comment type="caution">
    <text evidence="3">The sequence shown here is derived from an EMBL/GenBank/DDBJ whole genome shotgun (WGS) entry which is preliminary data.</text>
</comment>
<dbReference type="AlphaFoldDB" id="A0AAD9PHV0"/>
<dbReference type="EMBL" id="JALLKP010000001">
    <property type="protein sequence ID" value="KAK2197887.1"/>
    <property type="molecule type" value="Genomic_DNA"/>
</dbReference>
<feature type="chain" id="PRO_5042442546" evidence="2">
    <location>
        <begin position="26"/>
        <end position="194"/>
    </location>
</feature>